<feature type="domain" description="SbsA Ig-like" evidence="3">
    <location>
        <begin position="53"/>
        <end position="155"/>
    </location>
</feature>
<dbReference type="Pfam" id="PF13205">
    <property type="entry name" value="Big_5"/>
    <property type="match status" value="1"/>
</dbReference>
<dbReference type="EMBL" id="LBUP01000002">
    <property type="protein sequence ID" value="KKQ66907.1"/>
    <property type="molecule type" value="Genomic_DNA"/>
</dbReference>
<sequence>MRSLLKSKLGLFLIAFVVLVGGFVVASIIKPVPEVEKNQAQNSPSPKEQAQEDNSKPRLISVTPDLEKNHVILPEQVIELTFNMPLENVGEFKVKIEPQDKAFFRIELSSDRKTAKIIPTKPYLPGQPYDLTIGPDTKFEGRILLDQSRGFSFRTVSYKGV</sequence>
<proteinExistence type="predicted"/>
<evidence type="ECO:0000256" key="1">
    <source>
        <dbReference type="ARBA" id="ARBA00022729"/>
    </source>
</evidence>
<keyword evidence="1" id="KW-0732">Signal</keyword>
<accession>A0A0G0JJ85</accession>
<organism evidence="4 5">
    <name type="scientific">Candidatus Daviesbacteria bacterium GW2011_GWA2_38_24</name>
    <dbReference type="NCBI Taxonomy" id="1618422"/>
    <lineage>
        <taxon>Bacteria</taxon>
        <taxon>Candidatus Daviesiibacteriota</taxon>
    </lineage>
</organism>
<evidence type="ECO:0000313" key="4">
    <source>
        <dbReference type="EMBL" id="KKQ66907.1"/>
    </source>
</evidence>
<feature type="compositionally biased region" description="Polar residues" evidence="2">
    <location>
        <begin position="38"/>
        <end position="48"/>
    </location>
</feature>
<dbReference type="InterPro" id="IPR032812">
    <property type="entry name" value="SbsA_Ig"/>
</dbReference>
<evidence type="ECO:0000256" key="2">
    <source>
        <dbReference type="SAM" id="MobiDB-lite"/>
    </source>
</evidence>
<evidence type="ECO:0000313" key="5">
    <source>
        <dbReference type="Proteomes" id="UP000034235"/>
    </source>
</evidence>
<reference evidence="4 5" key="1">
    <citation type="journal article" date="2015" name="Nature">
        <title>rRNA introns, odd ribosomes, and small enigmatic genomes across a large radiation of phyla.</title>
        <authorList>
            <person name="Brown C.T."/>
            <person name="Hug L.A."/>
            <person name="Thomas B.C."/>
            <person name="Sharon I."/>
            <person name="Castelle C.J."/>
            <person name="Singh A."/>
            <person name="Wilkins M.J."/>
            <person name="Williams K.H."/>
            <person name="Banfield J.F."/>
        </authorList>
    </citation>
    <scope>NUCLEOTIDE SEQUENCE [LARGE SCALE GENOMIC DNA]</scope>
</reference>
<feature type="region of interest" description="Disordered" evidence="2">
    <location>
        <begin position="36"/>
        <end position="56"/>
    </location>
</feature>
<name>A0A0G0JJ85_9BACT</name>
<dbReference type="Proteomes" id="UP000034235">
    <property type="component" value="Unassembled WGS sequence"/>
</dbReference>
<dbReference type="AlphaFoldDB" id="A0A0G0JJ85"/>
<comment type="caution">
    <text evidence="4">The sequence shown here is derived from an EMBL/GenBank/DDBJ whole genome shotgun (WGS) entry which is preliminary data.</text>
</comment>
<gene>
    <name evidence="4" type="ORF">US86_C0002G0024</name>
</gene>
<evidence type="ECO:0000259" key="3">
    <source>
        <dbReference type="Pfam" id="PF13205"/>
    </source>
</evidence>
<protein>
    <recommendedName>
        <fullName evidence="3">SbsA Ig-like domain-containing protein</fullName>
    </recommendedName>
</protein>